<reference evidence="1" key="1">
    <citation type="submission" date="2014-05" db="EMBL/GenBank/DDBJ databases">
        <title>The transcriptome of the halophilic microalga Tetraselmis sp. GSL018 isolated from the Great Salt Lake, Utah.</title>
        <authorList>
            <person name="Jinkerson R.E."/>
            <person name="D'Adamo S."/>
            <person name="Posewitz M.C."/>
        </authorList>
    </citation>
    <scope>NUCLEOTIDE SEQUENCE</scope>
    <source>
        <strain evidence="1">GSL018</strain>
    </source>
</reference>
<proteinExistence type="predicted"/>
<name>A0A061R8I6_9CHLO</name>
<sequence>LILEGLFVLLTKVRWRYSPKLLAICLGSLKLVWVLICLNNSDLAPHLLPL</sequence>
<evidence type="ECO:0000313" key="1">
    <source>
        <dbReference type="EMBL" id="JAC69247.1"/>
    </source>
</evidence>
<feature type="non-terminal residue" evidence="1">
    <location>
        <position position="50"/>
    </location>
</feature>
<gene>
    <name evidence="1" type="ORF">TSPGSL018_6833</name>
</gene>
<organism evidence="1">
    <name type="scientific">Tetraselmis sp. GSL018</name>
    <dbReference type="NCBI Taxonomy" id="582737"/>
    <lineage>
        <taxon>Eukaryota</taxon>
        <taxon>Viridiplantae</taxon>
        <taxon>Chlorophyta</taxon>
        <taxon>core chlorophytes</taxon>
        <taxon>Chlorodendrophyceae</taxon>
        <taxon>Chlorodendrales</taxon>
        <taxon>Chlorodendraceae</taxon>
        <taxon>Tetraselmis</taxon>
    </lineage>
</organism>
<dbReference type="AlphaFoldDB" id="A0A061R8I6"/>
<dbReference type="EMBL" id="GBEZ01017059">
    <property type="protein sequence ID" value="JAC69247.1"/>
    <property type="molecule type" value="Transcribed_RNA"/>
</dbReference>
<accession>A0A061R8I6</accession>
<feature type="non-terminal residue" evidence="1">
    <location>
        <position position="1"/>
    </location>
</feature>
<protein>
    <submittedName>
        <fullName evidence="1">Uncharacterized protein</fullName>
    </submittedName>
</protein>